<evidence type="ECO:0000313" key="1">
    <source>
        <dbReference type="EMBL" id="PHT57120.1"/>
    </source>
</evidence>
<reference evidence="2" key="2">
    <citation type="journal article" date="2017" name="J. Anim. Genet.">
        <title>Multiple reference genome sequences of hot pepper reveal the massive evolution of plant disease resistance genes by retroduplication.</title>
        <authorList>
            <person name="Kim S."/>
            <person name="Park J."/>
            <person name="Yeom S.-I."/>
            <person name="Kim Y.-M."/>
            <person name="Seo E."/>
            <person name="Kim K.-T."/>
            <person name="Kim M.-S."/>
            <person name="Lee J.M."/>
            <person name="Cheong K."/>
            <person name="Shin H.-S."/>
            <person name="Kim S.-B."/>
            <person name="Han K."/>
            <person name="Lee J."/>
            <person name="Park M."/>
            <person name="Lee H.-A."/>
            <person name="Lee H.-Y."/>
            <person name="Lee Y."/>
            <person name="Oh S."/>
            <person name="Lee J.H."/>
            <person name="Choi E."/>
            <person name="Choi E."/>
            <person name="Lee S.E."/>
            <person name="Jeon J."/>
            <person name="Kim H."/>
            <person name="Choi G."/>
            <person name="Song H."/>
            <person name="Lee J."/>
            <person name="Lee S.-C."/>
            <person name="Kwon J.-K."/>
            <person name="Lee H.-Y."/>
            <person name="Koo N."/>
            <person name="Hong Y."/>
            <person name="Kim R.W."/>
            <person name="Kang W.-H."/>
            <person name="Huh J.H."/>
            <person name="Kang B.-C."/>
            <person name="Yang T.-J."/>
            <person name="Lee Y.-H."/>
            <person name="Bennetzen J.L."/>
            <person name="Choi D."/>
        </authorList>
    </citation>
    <scope>NUCLEOTIDE SEQUENCE [LARGE SCALE GENOMIC DNA]</scope>
    <source>
        <strain evidence="2">cv. PBC81</strain>
    </source>
</reference>
<proteinExistence type="predicted"/>
<sequence length="103" mass="11690">MNIIDDPSNDFVIERSLKMLLWSRLLQNLVVRGSSNKWLKTILPGKLGTWYFENKSGDSAYEGHLFPLFVMEELDLWLEKTSAKDLGAQVLAQLPPPTPTDEA</sequence>
<accession>A0A2G2XI07</accession>
<comment type="caution">
    <text evidence="1">The sequence shown here is derived from an EMBL/GenBank/DDBJ whole genome shotgun (WGS) entry which is preliminary data.</text>
</comment>
<evidence type="ECO:0000313" key="2">
    <source>
        <dbReference type="Proteomes" id="UP000224567"/>
    </source>
</evidence>
<name>A0A2G2XI07_CAPBA</name>
<gene>
    <name evidence="1" type="ORF">CQW23_05606</name>
</gene>
<reference evidence="1 2" key="1">
    <citation type="journal article" date="2017" name="Genome Biol.">
        <title>New reference genome sequences of hot pepper reveal the massive evolution of plant disease-resistance genes by retroduplication.</title>
        <authorList>
            <person name="Kim S."/>
            <person name="Park J."/>
            <person name="Yeom S.I."/>
            <person name="Kim Y.M."/>
            <person name="Seo E."/>
            <person name="Kim K.T."/>
            <person name="Kim M.S."/>
            <person name="Lee J.M."/>
            <person name="Cheong K."/>
            <person name="Shin H.S."/>
            <person name="Kim S.B."/>
            <person name="Han K."/>
            <person name="Lee J."/>
            <person name="Park M."/>
            <person name="Lee H.A."/>
            <person name="Lee H.Y."/>
            <person name="Lee Y."/>
            <person name="Oh S."/>
            <person name="Lee J.H."/>
            <person name="Choi E."/>
            <person name="Choi E."/>
            <person name="Lee S.E."/>
            <person name="Jeon J."/>
            <person name="Kim H."/>
            <person name="Choi G."/>
            <person name="Song H."/>
            <person name="Lee J."/>
            <person name="Lee S.C."/>
            <person name="Kwon J.K."/>
            <person name="Lee H.Y."/>
            <person name="Koo N."/>
            <person name="Hong Y."/>
            <person name="Kim R.W."/>
            <person name="Kang W.H."/>
            <person name="Huh J.H."/>
            <person name="Kang B.C."/>
            <person name="Yang T.J."/>
            <person name="Lee Y.H."/>
            <person name="Bennetzen J.L."/>
            <person name="Choi D."/>
        </authorList>
    </citation>
    <scope>NUCLEOTIDE SEQUENCE [LARGE SCALE GENOMIC DNA]</scope>
    <source>
        <strain evidence="2">cv. PBC81</strain>
    </source>
</reference>
<organism evidence="1 2">
    <name type="scientific">Capsicum baccatum</name>
    <name type="common">Peruvian pepper</name>
    <dbReference type="NCBI Taxonomy" id="33114"/>
    <lineage>
        <taxon>Eukaryota</taxon>
        <taxon>Viridiplantae</taxon>
        <taxon>Streptophyta</taxon>
        <taxon>Embryophyta</taxon>
        <taxon>Tracheophyta</taxon>
        <taxon>Spermatophyta</taxon>
        <taxon>Magnoliopsida</taxon>
        <taxon>eudicotyledons</taxon>
        <taxon>Gunneridae</taxon>
        <taxon>Pentapetalae</taxon>
        <taxon>asterids</taxon>
        <taxon>lamiids</taxon>
        <taxon>Solanales</taxon>
        <taxon>Solanaceae</taxon>
        <taxon>Solanoideae</taxon>
        <taxon>Capsiceae</taxon>
        <taxon>Capsicum</taxon>
    </lineage>
</organism>
<dbReference type="Proteomes" id="UP000224567">
    <property type="component" value="Unassembled WGS sequence"/>
</dbReference>
<dbReference type="AlphaFoldDB" id="A0A2G2XI07"/>
<dbReference type="OrthoDB" id="2011998at2759"/>
<dbReference type="EMBL" id="MLFT02000002">
    <property type="protein sequence ID" value="PHT57120.1"/>
    <property type="molecule type" value="Genomic_DNA"/>
</dbReference>
<protein>
    <submittedName>
        <fullName evidence="1">Uncharacterized protein</fullName>
    </submittedName>
</protein>
<keyword evidence="2" id="KW-1185">Reference proteome</keyword>